<sequence>MPMQSSDSLITSYFGRYHAAYRTSERHAHGSDLAHLIDSLHLQPNSLVLDAACGTGHTTLALASRGHRVVGMDMTPEMVHEAQDLAQSRGLSASWIIGNVDQLPWDPQTFDAVTCRRAAHHFQNLQSFLREAHRVLKPGGVLGISDMTAPTSAIDWLNQLETLRDPSHQAARSANQWCTLLGESGYDVEYLQVSVEPMTPTEWLAPVSTDSLEGNQALTFMNDHAPASILSSDQFLKYRLIITAVKS</sequence>
<proteinExistence type="inferred from homology"/>
<comment type="caution">
    <text evidence="5">The sequence shown here is derived from an EMBL/GenBank/DDBJ whole genome shotgun (WGS) entry which is preliminary data.</text>
</comment>
<dbReference type="InterPro" id="IPR013216">
    <property type="entry name" value="Methyltransf_11"/>
</dbReference>
<dbReference type="GO" id="GO:0032259">
    <property type="term" value="P:methylation"/>
    <property type="evidence" value="ECO:0007669"/>
    <property type="project" value="UniProtKB-KW"/>
</dbReference>
<reference evidence="5 6" key="1">
    <citation type="journal article" date="2014" name="BMC Genomics">
        <title>Comparison of environmental and isolate Sulfobacillus genomes reveals diverse carbon, sulfur, nitrogen, and hydrogen metabolisms.</title>
        <authorList>
            <person name="Justice N.B."/>
            <person name="Norman A."/>
            <person name="Brown C.T."/>
            <person name="Singh A."/>
            <person name="Thomas B.C."/>
            <person name="Banfield J.F."/>
        </authorList>
    </citation>
    <scope>NUCLEOTIDE SEQUENCE [LARGE SCALE GENOMIC DNA]</scope>
    <source>
        <strain evidence="5">AMDSBA4</strain>
    </source>
</reference>
<name>A0A2T2XEL3_9FIRM</name>
<dbReference type="PANTHER" id="PTHR44942">
    <property type="entry name" value="METHYLTRANSF_11 DOMAIN-CONTAINING PROTEIN"/>
    <property type="match status" value="1"/>
</dbReference>
<organism evidence="5 6">
    <name type="scientific">Sulfobacillus benefaciens</name>
    <dbReference type="NCBI Taxonomy" id="453960"/>
    <lineage>
        <taxon>Bacteria</taxon>
        <taxon>Bacillati</taxon>
        <taxon>Bacillota</taxon>
        <taxon>Clostridia</taxon>
        <taxon>Eubacteriales</taxon>
        <taxon>Clostridiales Family XVII. Incertae Sedis</taxon>
        <taxon>Sulfobacillus</taxon>
    </lineage>
</organism>
<dbReference type="Pfam" id="PF08241">
    <property type="entry name" value="Methyltransf_11"/>
    <property type="match status" value="1"/>
</dbReference>
<feature type="domain" description="Methyltransferase type 11" evidence="4">
    <location>
        <begin position="49"/>
        <end position="142"/>
    </location>
</feature>
<keyword evidence="2 5" id="KW-0489">Methyltransferase</keyword>
<dbReference type="InterPro" id="IPR051052">
    <property type="entry name" value="Diverse_substrate_MTase"/>
</dbReference>
<evidence type="ECO:0000256" key="3">
    <source>
        <dbReference type="ARBA" id="ARBA00022679"/>
    </source>
</evidence>
<dbReference type="PANTHER" id="PTHR44942:SF4">
    <property type="entry name" value="METHYLTRANSFERASE TYPE 11 DOMAIN-CONTAINING PROTEIN"/>
    <property type="match status" value="1"/>
</dbReference>
<keyword evidence="3 5" id="KW-0808">Transferase</keyword>
<dbReference type="Proteomes" id="UP000242972">
    <property type="component" value="Unassembled WGS sequence"/>
</dbReference>
<dbReference type="AlphaFoldDB" id="A0A2T2XEL3"/>
<dbReference type="CDD" id="cd02440">
    <property type="entry name" value="AdoMet_MTases"/>
    <property type="match status" value="1"/>
</dbReference>
<protein>
    <submittedName>
        <fullName evidence="5">Methyltransferase type 11</fullName>
    </submittedName>
</protein>
<evidence type="ECO:0000313" key="6">
    <source>
        <dbReference type="Proteomes" id="UP000242972"/>
    </source>
</evidence>
<gene>
    <name evidence="5" type="ORF">C7B46_11910</name>
</gene>
<accession>A0A2T2XEL3</accession>
<evidence type="ECO:0000256" key="1">
    <source>
        <dbReference type="ARBA" id="ARBA00008361"/>
    </source>
</evidence>
<evidence type="ECO:0000313" key="5">
    <source>
        <dbReference type="EMBL" id="PSR32954.1"/>
    </source>
</evidence>
<dbReference type="GO" id="GO:0008757">
    <property type="term" value="F:S-adenosylmethionine-dependent methyltransferase activity"/>
    <property type="evidence" value="ECO:0007669"/>
    <property type="project" value="InterPro"/>
</dbReference>
<dbReference type="EMBL" id="PXYW01000029">
    <property type="protein sequence ID" value="PSR32954.1"/>
    <property type="molecule type" value="Genomic_DNA"/>
</dbReference>
<dbReference type="InterPro" id="IPR029063">
    <property type="entry name" value="SAM-dependent_MTases_sf"/>
</dbReference>
<evidence type="ECO:0000259" key="4">
    <source>
        <dbReference type="Pfam" id="PF08241"/>
    </source>
</evidence>
<comment type="similarity">
    <text evidence="1">Belongs to the methyltransferase superfamily.</text>
</comment>
<evidence type="ECO:0000256" key="2">
    <source>
        <dbReference type="ARBA" id="ARBA00022603"/>
    </source>
</evidence>
<dbReference type="SUPFAM" id="SSF53335">
    <property type="entry name" value="S-adenosyl-L-methionine-dependent methyltransferases"/>
    <property type="match status" value="1"/>
</dbReference>
<dbReference type="Gene3D" id="3.40.50.150">
    <property type="entry name" value="Vaccinia Virus protein VP39"/>
    <property type="match status" value="1"/>
</dbReference>